<keyword evidence="2 3" id="KW-0786">Thiamine pyrophosphate</keyword>
<dbReference type="InterPro" id="IPR029035">
    <property type="entry name" value="DHS-like_NAD/FAD-binding_dom"/>
</dbReference>
<dbReference type="Pfam" id="PF02776">
    <property type="entry name" value="TPP_enzyme_N"/>
    <property type="match status" value="1"/>
</dbReference>
<evidence type="ECO:0000259" key="6">
    <source>
        <dbReference type="Pfam" id="PF02775"/>
    </source>
</evidence>
<dbReference type="NCBIfam" id="NF006378">
    <property type="entry name" value="PRK08617.1"/>
    <property type="match status" value="1"/>
</dbReference>
<proteinExistence type="inferred from homology"/>
<sequence>MTDQATSTAATADAQHHIDPHRSADQVIDALTEAGVQYVFGIPGAKVDAVFDAFNDGGPELIVCRHEQNAAFMAAAVGRLTGTPGVVLVTSGPGTTNLATGLLTATTEQDPVVALAGAVQLSDRLKRTHQSMDAAAFLATVTKSTTESTDPDDVREAVANAFRAASTEPKGAAAVVLSASVLAAAATPLPAGRPANPTPALGPAPADEIARAAELIRAAQRPVLLVGLRGSDPESVRALRAVLADTELPVVETFQAAGLVSRELEDHYLGRVGLFKNQPADLALTESDLIIAVGYDAVEYDPVIWNAEVDRPVIHIDTVPAAYDRHYRPALELRGSIAATIDALLPAVSGLTLSDDARHRAVEHREQLAAIDDHARTADAAPGLVDPARLVLTLRDVLDDDATVACDMGSNYIFMARHFRVYEPRHLLFSNGQQTLGVALPWAMAAALLRPGTQIVSVAGDGGFLFSAQELETANRLGLSLTQIIMRDNAYNMVAFQEELKYGRTSGIQLGDYDSVALAETFGGTGRRVSTLAEFETALRASLDEPGVSIIDVAVDYSRNAEIAAHLDADSFE</sequence>
<evidence type="ECO:0000259" key="7">
    <source>
        <dbReference type="Pfam" id="PF02776"/>
    </source>
</evidence>
<evidence type="ECO:0000259" key="5">
    <source>
        <dbReference type="Pfam" id="PF00205"/>
    </source>
</evidence>
<dbReference type="InterPro" id="IPR012782">
    <property type="entry name" value="Acetolactate_synth_catblc"/>
</dbReference>
<dbReference type="GO" id="GO:0030976">
    <property type="term" value="F:thiamine pyrophosphate binding"/>
    <property type="evidence" value="ECO:0007669"/>
    <property type="project" value="InterPro"/>
</dbReference>
<dbReference type="GO" id="GO:0003984">
    <property type="term" value="F:acetolactate synthase activity"/>
    <property type="evidence" value="ECO:0007669"/>
    <property type="project" value="InterPro"/>
</dbReference>
<accession>A0A4R6DNV3</accession>
<dbReference type="InterPro" id="IPR045229">
    <property type="entry name" value="TPP_enz"/>
</dbReference>
<organism evidence="8 9">
    <name type="scientific">Curtobacterium flaccumfaciens</name>
    <dbReference type="NCBI Taxonomy" id="2035"/>
    <lineage>
        <taxon>Bacteria</taxon>
        <taxon>Bacillati</taxon>
        <taxon>Actinomycetota</taxon>
        <taxon>Actinomycetes</taxon>
        <taxon>Micrococcales</taxon>
        <taxon>Microbacteriaceae</taxon>
        <taxon>Curtobacterium</taxon>
    </lineage>
</organism>
<dbReference type="Gene3D" id="3.40.50.970">
    <property type="match status" value="2"/>
</dbReference>
<dbReference type="GO" id="GO:0000287">
    <property type="term" value="F:magnesium ion binding"/>
    <property type="evidence" value="ECO:0007669"/>
    <property type="project" value="InterPro"/>
</dbReference>
<dbReference type="SUPFAM" id="SSF52467">
    <property type="entry name" value="DHS-like NAD/FAD-binding domain"/>
    <property type="match status" value="1"/>
</dbReference>
<dbReference type="EMBL" id="SNVW01000001">
    <property type="protein sequence ID" value="TDN46587.1"/>
    <property type="molecule type" value="Genomic_DNA"/>
</dbReference>
<dbReference type="GO" id="GO:0050660">
    <property type="term" value="F:flavin adenine dinucleotide binding"/>
    <property type="evidence" value="ECO:0007669"/>
    <property type="project" value="TreeGrafter"/>
</dbReference>
<feature type="domain" description="Thiamine pyrophosphate enzyme N-terminal TPP-binding" evidence="7">
    <location>
        <begin position="24"/>
        <end position="135"/>
    </location>
</feature>
<dbReference type="Gene3D" id="3.40.50.1220">
    <property type="entry name" value="TPP-binding domain"/>
    <property type="match status" value="1"/>
</dbReference>
<reference evidence="8 9" key="1">
    <citation type="submission" date="2019-03" db="EMBL/GenBank/DDBJ databases">
        <title>Genomic analyses of the natural microbiome of Caenorhabditis elegans.</title>
        <authorList>
            <person name="Samuel B."/>
        </authorList>
    </citation>
    <scope>NUCLEOTIDE SEQUENCE [LARGE SCALE GENOMIC DNA]</scope>
    <source>
        <strain evidence="8 9">JUb65</strain>
    </source>
</reference>
<dbReference type="GO" id="GO:0005948">
    <property type="term" value="C:acetolactate synthase complex"/>
    <property type="evidence" value="ECO:0007669"/>
    <property type="project" value="TreeGrafter"/>
</dbReference>
<dbReference type="AlphaFoldDB" id="A0A4R6DNV3"/>
<dbReference type="GO" id="GO:0009099">
    <property type="term" value="P:L-valine biosynthetic process"/>
    <property type="evidence" value="ECO:0007669"/>
    <property type="project" value="TreeGrafter"/>
</dbReference>
<dbReference type="PANTHER" id="PTHR18968:SF129">
    <property type="entry name" value="ACETOLACTATE SYNTHASE"/>
    <property type="match status" value="1"/>
</dbReference>
<dbReference type="InterPro" id="IPR011766">
    <property type="entry name" value="TPP_enzyme_TPP-bd"/>
</dbReference>
<dbReference type="NCBIfam" id="TIGR02418">
    <property type="entry name" value="acolac_catab"/>
    <property type="match status" value="1"/>
</dbReference>
<dbReference type="RefSeq" id="WP_133518441.1">
    <property type="nucleotide sequence ID" value="NZ_SNVW01000001.1"/>
</dbReference>
<evidence type="ECO:0000313" key="9">
    <source>
        <dbReference type="Proteomes" id="UP000295764"/>
    </source>
</evidence>
<dbReference type="Proteomes" id="UP000295764">
    <property type="component" value="Unassembled WGS sequence"/>
</dbReference>
<feature type="compositionally biased region" description="Low complexity" evidence="4">
    <location>
        <begin position="1"/>
        <end position="13"/>
    </location>
</feature>
<evidence type="ECO:0000313" key="8">
    <source>
        <dbReference type="EMBL" id="TDN46587.1"/>
    </source>
</evidence>
<dbReference type="GO" id="GO:0034077">
    <property type="term" value="P:butanediol metabolic process"/>
    <property type="evidence" value="ECO:0007669"/>
    <property type="project" value="InterPro"/>
</dbReference>
<dbReference type="FunFam" id="3.40.50.970:FF:000007">
    <property type="entry name" value="Acetolactate synthase"/>
    <property type="match status" value="1"/>
</dbReference>
<dbReference type="InterPro" id="IPR012000">
    <property type="entry name" value="Thiamin_PyroP_enz_cen_dom"/>
</dbReference>
<dbReference type="GO" id="GO:0009097">
    <property type="term" value="P:isoleucine biosynthetic process"/>
    <property type="evidence" value="ECO:0007669"/>
    <property type="project" value="TreeGrafter"/>
</dbReference>
<dbReference type="CDD" id="cd07035">
    <property type="entry name" value="TPP_PYR_POX_like"/>
    <property type="match status" value="1"/>
</dbReference>
<evidence type="ECO:0000256" key="3">
    <source>
        <dbReference type="RuleBase" id="RU362132"/>
    </source>
</evidence>
<feature type="region of interest" description="Disordered" evidence="4">
    <location>
        <begin position="1"/>
        <end position="20"/>
    </location>
</feature>
<comment type="similarity">
    <text evidence="1 3">Belongs to the TPP enzyme family.</text>
</comment>
<protein>
    <submittedName>
        <fullName evidence="8">Acetolactate synthase large subunit</fullName>
    </submittedName>
</protein>
<dbReference type="Pfam" id="PF00205">
    <property type="entry name" value="TPP_enzyme_M"/>
    <property type="match status" value="1"/>
</dbReference>
<dbReference type="InterPro" id="IPR000399">
    <property type="entry name" value="TPP-bd_CS"/>
</dbReference>
<dbReference type="InterPro" id="IPR029061">
    <property type="entry name" value="THDP-binding"/>
</dbReference>
<evidence type="ECO:0000256" key="2">
    <source>
        <dbReference type="ARBA" id="ARBA00023052"/>
    </source>
</evidence>
<evidence type="ECO:0000256" key="4">
    <source>
        <dbReference type="SAM" id="MobiDB-lite"/>
    </source>
</evidence>
<gene>
    <name evidence="8" type="ORF">EDF64_101453</name>
</gene>
<dbReference type="Pfam" id="PF02775">
    <property type="entry name" value="TPP_enzyme_C"/>
    <property type="match status" value="1"/>
</dbReference>
<comment type="caution">
    <text evidence="8">The sequence shown here is derived from an EMBL/GenBank/DDBJ whole genome shotgun (WGS) entry which is preliminary data.</text>
</comment>
<name>A0A4R6DNV3_9MICO</name>
<feature type="domain" description="Thiamine pyrophosphate enzyme central" evidence="5">
    <location>
        <begin position="209"/>
        <end position="344"/>
    </location>
</feature>
<dbReference type="SUPFAM" id="SSF52518">
    <property type="entry name" value="Thiamin diphosphate-binding fold (THDP-binding)"/>
    <property type="match status" value="2"/>
</dbReference>
<feature type="domain" description="Thiamine pyrophosphate enzyme TPP-binding" evidence="6">
    <location>
        <begin position="407"/>
        <end position="553"/>
    </location>
</feature>
<dbReference type="OrthoDB" id="4494979at2"/>
<evidence type="ECO:0000256" key="1">
    <source>
        <dbReference type="ARBA" id="ARBA00007812"/>
    </source>
</evidence>
<dbReference type="PROSITE" id="PS00187">
    <property type="entry name" value="TPP_ENZYMES"/>
    <property type="match status" value="1"/>
</dbReference>
<dbReference type="PANTHER" id="PTHR18968">
    <property type="entry name" value="THIAMINE PYROPHOSPHATE ENZYMES"/>
    <property type="match status" value="1"/>
</dbReference>
<dbReference type="InterPro" id="IPR012001">
    <property type="entry name" value="Thiamin_PyroP_enz_TPP-bd_dom"/>
</dbReference>